<dbReference type="PROSITE" id="PS51755">
    <property type="entry name" value="OMPR_PHOB"/>
    <property type="match status" value="1"/>
</dbReference>
<evidence type="ECO:0000256" key="1">
    <source>
        <dbReference type="ARBA" id="ARBA00022553"/>
    </source>
</evidence>
<dbReference type="PANTHER" id="PTHR48111">
    <property type="entry name" value="REGULATOR OF RPOS"/>
    <property type="match status" value="1"/>
</dbReference>
<dbReference type="GO" id="GO:0006355">
    <property type="term" value="P:regulation of DNA-templated transcription"/>
    <property type="evidence" value="ECO:0007669"/>
    <property type="project" value="InterPro"/>
</dbReference>
<evidence type="ECO:0000256" key="2">
    <source>
        <dbReference type="ARBA" id="ARBA00023012"/>
    </source>
</evidence>
<dbReference type="EMBL" id="DVNI01000134">
    <property type="protein sequence ID" value="HIU64960.1"/>
    <property type="molecule type" value="Genomic_DNA"/>
</dbReference>
<dbReference type="FunFam" id="3.40.50.2300:FF:000001">
    <property type="entry name" value="DNA-binding response regulator PhoB"/>
    <property type="match status" value="1"/>
</dbReference>
<dbReference type="CDD" id="cd00383">
    <property type="entry name" value="trans_reg_C"/>
    <property type="match status" value="1"/>
</dbReference>
<feature type="DNA-binding region" description="OmpR/PhoB-type" evidence="7">
    <location>
        <begin position="128"/>
        <end position="227"/>
    </location>
</feature>
<dbReference type="Gene3D" id="1.10.10.10">
    <property type="entry name" value="Winged helix-like DNA-binding domain superfamily/Winged helix DNA-binding domain"/>
    <property type="match status" value="1"/>
</dbReference>
<keyword evidence="5" id="KW-0804">Transcription</keyword>
<dbReference type="InterPro" id="IPR011006">
    <property type="entry name" value="CheY-like_superfamily"/>
</dbReference>
<evidence type="ECO:0000256" key="6">
    <source>
        <dbReference type="PROSITE-ProRule" id="PRU00169"/>
    </source>
</evidence>
<dbReference type="Pfam" id="PF00486">
    <property type="entry name" value="Trans_reg_C"/>
    <property type="match status" value="1"/>
</dbReference>
<organism evidence="10 11">
    <name type="scientific">Candidatus Avacidaminococcus intestinavium</name>
    <dbReference type="NCBI Taxonomy" id="2840684"/>
    <lineage>
        <taxon>Bacteria</taxon>
        <taxon>Bacillati</taxon>
        <taxon>Bacillota</taxon>
        <taxon>Negativicutes</taxon>
        <taxon>Acidaminococcales</taxon>
        <taxon>Acidaminococcaceae</taxon>
        <taxon>Acidaminococcaceae incertae sedis</taxon>
        <taxon>Candidatus Avacidaminococcus</taxon>
    </lineage>
</organism>
<evidence type="ECO:0000256" key="4">
    <source>
        <dbReference type="ARBA" id="ARBA00023125"/>
    </source>
</evidence>
<dbReference type="InterPro" id="IPR039420">
    <property type="entry name" value="WalR-like"/>
</dbReference>
<proteinExistence type="predicted"/>
<dbReference type="SMART" id="SM00862">
    <property type="entry name" value="Trans_reg_C"/>
    <property type="match status" value="1"/>
</dbReference>
<reference evidence="10" key="1">
    <citation type="submission" date="2020-10" db="EMBL/GenBank/DDBJ databases">
        <authorList>
            <person name="Gilroy R."/>
        </authorList>
    </citation>
    <scope>NUCLEOTIDE SEQUENCE</scope>
    <source>
        <strain evidence="10">CHK160-1198</strain>
    </source>
</reference>
<dbReference type="InterPro" id="IPR036388">
    <property type="entry name" value="WH-like_DNA-bd_sf"/>
</dbReference>
<evidence type="ECO:0000256" key="7">
    <source>
        <dbReference type="PROSITE-ProRule" id="PRU01091"/>
    </source>
</evidence>
<evidence type="ECO:0000256" key="3">
    <source>
        <dbReference type="ARBA" id="ARBA00023015"/>
    </source>
</evidence>
<dbReference type="InterPro" id="IPR001789">
    <property type="entry name" value="Sig_transdc_resp-reg_receiver"/>
</dbReference>
<dbReference type="GO" id="GO:0005829">
    <property type="term" value="C:cytosol"/>
    <property type="evidence" value="ECO:0007669"/>
    <property type="project" value="TreeGrafter"/>
</dbReference>
<dbReference type="AlphaFoldDB" id="A0A9D1MQU9"/>
<evidence type="ECO:0000256" key="5">
    <source>
        <dbReference type="ARBA" id="ARBA00023163"/>
    </source>
</evidence>
<dbReference type="PANTHER" id="PTHR48111:SF1">
    <property type="entry name" value="TWO-COMPONENT RESPONSE REGULATOR ORR33"/>
    <property type="match status" value="1"/>
</dbReference>
<dbReference type="SMART" id="SM00448">
    <property type="entry name" value="REC"/>
    <property type="match status" value="1"/>
</dbReference>
<gene>
    <name evidence="10" type="ORF">IAB06_08015</name>
</gene>
<keyword evidence="2" id="KW-0902">Two-component regulatory system</keyword>
<evidence type="ECO:0000259" key="9">
    <source>
        <dbReference type="PROSITE" id="PS51755"/>
    </source>
</evidence>
<dbReference type="GO" id="GO:0032993">
    <property type="term" value="C:protein-DNA complex"/>
    <property type="evidence" value="ECO:0007669"/>
    <property type="project" value="TreeGrafter"/>
</dbReference>
<feature type="modified residue" description="4-aspartylphosphate" evidence="6">
    <location>
        <position position="54"/>
    </location>
</feature>
<feature type="domain" description="Response regulatory" evidence="8">
    <location>
        <begin position="3"/>
        <end position="118"/>
    </location>
</feature>
<evidence type="ECO:0000259" key="8">
    <source>
        <dbReference type="PROSITE" id="PS50110"/>
    </source>
</evidence>
<evidence type="ECO:0000313" key="10">
    <source>
        <dbReference type="EMBL" id="HIU64960.1"/>
    </source>
</evidence>
<dbReference type="Gene3D" id="3.40.50.2300">
    <property type="match status" value="1"/>
</dbReference>
<evidence type="ECO:0000313" key="11">
    <source>
        <dbReference type="Proteomes" id="UP000824099"/>
    </source>
</evidence>
<dbReference type="GO" id="GO:0000976">
    <property type="term" value="F:transcription cis-regulatory region binding"/>
    <property type="evidence" value="ECO:0007669"/>
    <property type="project" value="TreeGrafter"/>
</dbReference>
<feature type="domain" description="OmpR/PhoB-type" evidence="9">
    <location>
        <begin position="128"/>
        <end position="227"/>
    </location>
</feature>
<dbReference type="PROSITE" id="PS50110">
    <property type="entry name" value="RESPONSE_REGULATORY"/>
    <property type="match status" value="1"/>
</dbReference>
<accession>A0A9D1MQU9</accession>
<protein>
    <submittedName>
        <fullName evidence="10">Response regulator transcription factor</fullName>
    </submittedName>
</protein>
<comment type="caution">
    <text evidence="10">The sequence shown here is derived from an EMBL/GenBank/DDBJ whole genome shotgun (WGS) entry which is preliminary data.</text>
</comment>
<dbReference type="Gene3D" id="6.10.250.690">
    <property type="match status" value="1"/>
</dbReference>
<dbReference type="SUPFAM" id="SSF52172">
    <property type="entry name" value="CheY-like"/>
    <property type="match status" value="1"/>
</dbReference>
<keyword evidence="4 7" id="KW-0238">DNA-binding</keyword>
<dbReference type="GO" id="GO:0000156">
    <property type="term" value="F:phosphorelay response regulator activity"/>
    <property type="evidence" value="ECO:0007669"/>
    <property type="project" value="TreeGrafter"/>
</dbReference>
<name>A0A9D1MQU9_9FIRM</name>
<sequence length="232" mass="26734">MAKILIADDNEQITSILSNYAQKAGFETIIALDGEDTLAKFHKYAAEIQIILLDVMMPKKDGFEVCREIRRTSMVPIIMITARGEDFEKIMGLDIGADDYIVKPFSSGEVMARVRAILRRLKIEQQAKNSFVIDNLSVDLDEYTVLVNDEKINLTKKEVELLWTLAKNKNKVFTRENLLDSIWGYDYYGDSRTVDSHIKRLRAKLEAVSHENWDIKTIWGVGYRFEEMADEE</sequence>
<dbReference type="Pfam" id="PF00072">
    <property type="entry name" value="Response_reg"/>
    <property type="match status" value="1"/>
</dbReference>
<keyword evidence="1 6" id="KW-0597">Phosphoprotein</keyword>
<keyword evidence="3" id="KW-0805">Transcription regulation</keyword>
<reference evidence="10" key="2">
    <citation type="journal article" date="2021" name="PeerJ">
        <title>Extensive microbial diversity within the chicken gut microbiome revealed by metagenomics and culture.</title>
        <authorList>
            <person name="Gilroy R."/>
            <person name="Ravi A."/>
            <person name="Getino M."/>
            <person name="Pursley I."/>
            <person name="Horton D.L."/>
            <person name="Alikhan N.F."/>
            <person name="Baker D."/>
            <person name="Gharbi K."/>
            <person name="Hall N."/>
            <person name="Watson M."/>
            <person name="Adriaenssens E.M."/>
            <person name="Foster-Nyarko E."/>
            <person name="Jarju S."/>
            <person name="Secka A."/>
            <person name="Antonio M."/>
            <person name="Oren A."/>
            <person name="Chaudhuri R.R."/>
            <person name="La Ragione R."/>
            <person name="Hildebrand F."/>
            <person name="Pallen M.J."/>
        </authorList>
    </citation>
    <scope>NUCLEOTIDE SEQUENCE</scope>
    <source>
        <strain evidence="10">CHK160-1198</strain>
    </source>
</reference>
<dbReference type="InterPro" id="IPR001867">
    <property type="entry name" value="OmpR/PhoB-type_DNA-bd"/>
</dbReference>
<dbReference type="Proteomes" id="UP000824099">
    <property type="component" value="Unassembled WGS sequence"/>
</dbReference>
<dbReference type="FunFam" id="1.10.10.10:FF:000018">
    <property type="entry name" value="DNA-binding response regulator ResD"/>
    <property type="match status" value="1"/>
</dbReference>